<organism evidence="3 4">
    <name type="scientific">Trypanosoma rangeli</name>
    <dbReference type="NCBI Taxonomy" id="5698"/>
    <lineage>
        <taxon>Eukaryota</taxon>
        <taxon>Discoba</taxon>
        <taxon>Euglenozoa</taxon>
        <taxon>Kinetoplastea</taxon>
        <taxon>Metakinetoplastina</taxon>
        <taxon>Trypanosomatida</taxon>
        <taxon>Trypanosomatidae</taxon>
        <taxon>Trypanosoma</taxon>
        <taxon>Herpetosoma</taxon>
    </lineage>
</organism>
<comment type="caution">
    <text evidence="3">The sequence shown here is derived from an EMBL/GenBank/DDBJ whole genome shotgun (WGS) entry which is preliminary data.</text>
</comment>
<accession>A0A3R7M7X7</accession>
<evidence type="ECO:0000259" key="2">
    <source>
        <dbReference type="Pfam" id="PF26165"/>
    </source>
</evidence>
<feature type="compositionally biased region" description="Low complexity" evidence="1">
    <location>
        <begin position="166"/>
        <end position="181"/>
    </location>
</feature>
<protein>
    <submittedName>
        <fullName evidence="3">Putative mitochondrial RNA binding complex 1 subunit</fullName>
    </submittedName>
</protein>
<dbReference type="VEuPathDB" id="TriTrypDB:TRSC58_04983"/>
<evidence type="ECO:0000313" key="4">
    <source>
        <dbReference type="Proteomes" id="UP000283634"/>
    </source>
</evidence>
<gene>
    <name evidence="3" type="ORF">TraAM80_01392</name>
</gene>
<feature type="domain" description="RNA-editing substrate-binding complex 7 protein" evidence="2">
    <location>
        <begin position="80"/>
        <end position="164"/>
    </location>
</feature>
<proteinExistence type="predicted"/>
<dbReference type="Pfam" id="PF26165">
    <property type="entry name" value="RESC7"/>
    <property type="match status" value="1"/>
</dbReference>
<dbReference type="InterPro" id="IPR058774">
    <property type="entry name" value="RESC7"/>
</dbReference>
<dbReference type="CDD" id="cd23679">
    <property type="entry name" value="RESC7"/>
    <property type="match status" value="1"/>
</dbReference>
<dbReference type="RefSeq" id="XP_029241707.1">
    <property type="nucleotide sequence ID" value="XM_029378438.1"/>
</dbReference>
<feature type="compositionally biased region" description="Gly residues" evidence="1">
    <location>
        <begin position="182"/>
        <end position="192"/>
    </location>
</feature>
<dbReference type="EMBL" id="MKGL01000028">
    <property type="protein sequence ID" value="RNF10689.1"/>
    <property type="molecule type" value="Genomic_DNA"/>
</dbReference>
<keyword evidence="4" id="KW-1185">Reference proteome</keyword>
<dbReference type="OMA" id="DAWSELN"/>
<reference evidence="3 4" key="1">
    <citation type="journal article" date="2018" name="BMC Genomics">
        <title>Genomic comparison of Trypanosoma conorhini and Trypanosoma rangeli to Trypanosoma cruzi strains of high and low virulence.</title>
        <authorList>
            <person name="Bradwell K.R."/>
            <person name="Koparde V.N."/>
            <person name="Matveyev A.V."/>
            <person name="Serrano M.G."/>
            <person name="Alves J.M."/>
            <person name="Parikh H."/>
            <person name="Huang B."/>
            <person name="Lee V."/>
            <person name="Espinosa-Alvarez O."/>
            <person name="Ortiz P.A."/>
            <person name="Costa-Martins A.G."/>
            <person name="Teixeira M.M."/>
            <person name="Buck G.A."/>
        </authorList>
    </citation>
    <scope>NUCLEOTIDE SEQUENCE [LARGE SCALE GENOMIC DNA]</scope>
    <source>
        <strain evidence="3 4">AM80</strain>
    </source>
</reference>
<dbReference type="OrthoDB" id="278493at2759"/>
<dbReference type="AlphaFoldDB" id="A0A3R7M7X7"/>
<name>A0A3R7M7X7_TRYRA</name>
<dbReference type="Proteomes" id="UP000283634">
    <property type="component" value="Unassembled WGS sequence"/>
</dbReference>
<dbReference type="GeneID" id="40325325"/>
<evidence type="ECO:0000313" key="3">
    <source>
        <dbReference type="EMBL" id="RNF10689.1"/>
    </source>
</evidence>
<sequence length="200" mass="20657">MRKGRRVVALLDACHCPAYGVIQRLSCCAFFAASSETPMLGKTGTAAFLTPLNYQTRRLHLSLPLCTTAETPVTPGTQSSSASNTAANSGVTALDVAMRVNKLKRLHQTGGGPDGKKQIELDAWSELNNLTEEQINSAEGKAVSLLLNSWAYFAKYWDKGKDGPLGASFSAATGNSSSSSSAGGGGGGGGGASKDVPQDS</sequence>
<evidence type="ECO:0000256" key="1">
    <source>
        <dbReference type="SAM" id="MobiDB-lite"/>
    </source>
</evidence>
<feature type="region of interest" description="Disordered" evidence="1">
    <location>
        <begin position="165"/>
        <end position="200"/>
    </location>
</feature>